<dbReference type="Proteomes" id="UP000198953">
    <property type="component" value="Unassembled WGS sequence"/>
</dbReference>
<dbReference type="STRING" id="46177.SAMN05660976_00285"/>
<sequence length="245" mass="26383">MPPSRASLPDAHHDHRTLAATGPRTLTDGQPDPQPVRRPTRPTTTSRQQRHAAEPRQPARRPPRPPDTGRHRPAHPHGPAARQASTAPHDVVLTAARCRRAAPACPTPTTTTGHWPPPRRPRRSPCSSRPRTGTAPGQGAHSLAASGRVRPHPGHDLSARPPPRLRGTDMARSSAKRHGSLLGVPAPMARQNASTTPWPRMGRPAALHRQPAVRPSPRSMAGAPRHRQTSALGRPATHTQLPPRA</sequence>
<dbReference type="EMBL" id="FOBF01000001">
    <property type="protein sequence ID" value="SEK33115.1"/>
    <property type="molecule type" value="Genomic_DNA"/>
</dbReference>
<keyword evidence="3" id="KW-1185">Reference proteome</keyword>
<proteinExistence type="predicted"/>
<accession>A0A1H7GBB6</accession>
<name>A0A1H7GBB6_9ACTN</name>
<evidence type="ECO:0000313" key="2">
    <source>
        <dbReference type="EMBL" id="SEK33115.1"/>
    </source>
</evidence>
<feature type="compositionally biased region" description="Low complexity" evidence="1">
    <location>
        <begin position="124"/>
        <end position="134"/>
    </location>
</feature>
<feature type="compositionally biased region" description="Low complexity" evidence="1">
    <location>
        <begin position="101"/>
        <end position="114"/>
    </location>
</feature>
<reference evidence="2 3" key="1">
    <citation type="submission" date="2016-10" db="EMBL/GenBank/DDBJ databases">
        <authorList>
            <person name="de Groot N.N."/>
        </authorList>
    </citation>
    <scope>NUCLEOTIDE SEQUENCE [LARGE SCALE GENOMIC DNA]</scope>
    <source>
        <strain evidence="2 3">DSM 43357</strain>
    </source>
</reference>
<protein>
    <submittedName>
        <fullName evidence="2">Uncharacterized protein</fullName>
    </submittedName>
</protein>
<evidence type="ECO:0000313" key="3">
    <source>
        <dbReference type="Proteomes" id="UP000198953"/>
    </source>
</evidence>
<organism evidence="2 3">
    <name type="scientific">Nonomuraea pusilla</name>
    <dbReference type="NCBI Taxonomy" id="46177"/>
    <lineage>
        <taxon>Bacteria</taxon>
        <taxon>Bacillati</taxon>
        <taxon>Actinomycetota</taxon>
        <taxon>Actinomycetes</taxon>
        <taxon>Streptosporangiales</taxon>
        <taxon>Streptosporangiaceae</taxon>
        <taxon>Nonomuraea</taxon>
    </lineage>
</organism>
<gene>
    <name evidence="2" type="ORF">SAMN05660976_00285</name>
</gene>
<dbReference type="AlphaFoldDB" id="A0A1H7GBB6"/>
<feature type="region of interest" description="Disordered" evidence="1">
    <location>
        <begin position="1"/>
        <end position="245"/>
    </location>
</feature>
<evidence type="ECO:0000256" key="1">
    <source>
        <dbReference type="SAM" id="MobiDB-lite"/>
    </source>
</evidence>